<evidence type="ECO:0000313" key="2">
    <source>
        <dbReference type="Proteomes" id="UP001303160"/>
    </source>
</evidence>
<protein>
    <submittedName>
        <fullName evidence="1">Uncharacterized protein</fullName>
    </submittedName>
</protein>
<name>A0AAN6XEC2_9PEZI</name>
<evidence type="ECO:0000313" key="1">
    <source>
        <dbReference type="EMBL" id="KAK4196257.1"/>
    </source>
</evidence>
<proteinExistence type="predicted"/>
<dbReference type="AlphaFoldDB" id="A0AAN6XEC2"/>
<keyword evidence="2" id="KW-1185">Reference proteome</keyword>
<reference evidence="1" key="2">
    <citation type="submission" date="2023-05" db="EMBL/GenBank/DDBJ databases">
        <authorList>
            <consortium name="Lawrence Berkeley National Laboratory"/>
            <person name="Steindorff A."/>
            <person name="Hensen N."/>
            <person name="Bonometti L."/>
            <person name="Westerberg I."/>
            <person name="Brannstrom I.O."/>
            <person name="Guillou S."/>
            <person name="Cros-Aarteil S."/>
            <person name="Calhoun S."/>
            <person name="Haridas S."/>
            <person name="Kuo A."/>
            <person name="Mondo S."/>
            <person name="Pangilinan J."/>
            <person name="Riley R."/>
            <person name="Labutti K."/>
            <person name="Andreopoulos B."/>
            <person name="Lipzen A."/>
            <person name="Chen C."/>
            <person name="Yanf M."/>
            <person name="Daum C."/>
            <person name="Ng V."/>
            <person name="Clum A."/>
            <person name="Ohm R."/>
            <person name="Martin F."/>
            <person name="Silar P."/>
            <person name="Natvig D."/>
            <person name="Lalanne C."/>
            <person name="Gautier V."/>
            <person name="Ament-Velasquez S.L."/>
            <person name="Kruys A."/>
            <person name="Hutchinson M.I."/>
            <person name="Powell A.J."/>
            <person name="Barry K."/>
            <person name="Miller A.N."/>
            <person name="Grigoriev I.V."/>
            <person name="Debuchy R."/>
            <person name="Gladieux P."/>
            <person name="Thoren M.H."/>
            <person name="Johannesson H."/>
        </authorList>
    </citation>
    <scope>NUCLEOTIDE SEQUENCE</scope>
    <source>
        <strain evidence="1">CBS 315.58</strain>
    </source>
</reference>
<comment type="caution">
    <text evidence="1">The sequence shown here is derived from an EMBL/GenBank/DDBJ whole genome shotgun (WGS) entry which is preliminary data.</text>
</comment>
<dbReference type="EMBL" id="MU863989">
    <property type="protein sequence ID" value="KAK4196257.1"/>
    <property type="molecule type" value="Genomic_DNA"/>
</dbReference>
<gene>
    <name evidence="1" type="ORF">QBC40DRAFT_313936</name>
</gene>
<dbReference type="Proteomes" id="UP001303160">
    <property type="component" value="Unassembled WGS sequence"/>
</dbReference>
<sequence length="147" mass="16495">MPADSASSSWTTVDDFLQSGDSRAVRCFQRTQWDQLCLVASNANCHLECTALDQVTSGLNNVVRLLEFSDQSRWAARVQITSIRLPKIGKIVRNREGGYELGPLPGIGGPFDTAAAFFEAWANKVKFKWDDETIGRIIQRGRFQRSR</sequence>
<reference evidence="1" key="1">
    <citation type="journal article" date="2023" name="Mol. Phylogenet. Evol.">
        <title>Genome-scale phylogeny and comparative genomics of the fungal order Sordariales.</title>
        <authorList>
            <person name="Hensen N."/>
            <person name="Bonometti L."/>
            <person name="Westerberg I."/>
            <person name="Brannstrom I.O."/>
            <person name="Guillou S."/>
            <person name="Cros-Aarteil S."/>
            <person name="Calhoun S."/>
            <person name="Haridas S."/>
            <person name="Kuo A."/>
            <person name="Mondo S."/>
            <person name="Pangilinan J."/>
            <person name="Riley R."/>
            <person name="LaButti K."/>
            <person name="Andreopoulos B."/>
            <person name="Lipzen A."/>
            <person name="Chen C."/>
            <person name="Yan M."/>
            <person name="Daum C."/>
            <person name="Ng V."/>
            <person name="Clum A."/>
            <person name="Steindorff A."/>
            <person name="Ohm R.A."/>
            <person name="Martin F."/>
            <person name="Silar P."/>
            <person name="Natvig D.O."/>
            <person name="Lalanne C."/>
            <person name="Gautier V."/>
            <person name="Ament-Velasquez S.L."/>
            <person name="Kruys A."/>
            <person name="Hutchinson M.I."/>
            <person name="Powell A.J."/>
            <person name="Barry K."/>
            <person name="Miller A.N."/>
            <person name="Grigoriev I.V."/>
            <person name="Debuchy R."/>
            <person name="Gladieux P."/>
            <person name="Hiltunen Thoren M."/>
            <person name="Johannesson H."/>
        </authorList>
    </citation>
    <scope>NUCLEOTIDE SEQUENCE</scope>
    <source>
        <strain evidence="1">CBS 315.58</strain>
    </source>
</reference>
<accession>A0AAN6XEC2</accession>
<organism evidence="1 2">
    <name type="scientific">Triangularia verruculosa</name>
    <dbReference type="NCBI Taxonomy" id="2587418"/>
    <lineage>
        <taxon>Eukaryota</taxon>
        <taxon>Fungi</taxon>
        <taxon>Dikarya</taxon>
        <taxon>Ascomycota</taxon>
        <taxon>Pezizomycotina</taxon>
        <taxon>Sordariomycetes</taxon>
        <taxon>Sordariomycetidae</taxon>
        <taxon>Sordariales</taxon>
        <taxon>Podosporaceae</taxon>
        <taxon>Triangularia</taxon>
    </lineage>
</organism>